<organism evidence="6 7">
    <name type="scientific">Crateriforma conspicua</name>
    <dbReference type="NCBI Taxonomy" id="2527996"/>
    <lineage>
        <taxon>Bacteria</taxon>
        <taxon>Pseudomonadati</taxon>
        <taxon>Planctomycetota</taxon>
        <taxon>Planctomycetia</taxon>
        <taxon>Planctomycetales</taxon>
        <taxon>Planctomycetaceae</taxon>
        <taxon>Crateriforma</taxon>
    </lineage>
</organism>
<dbReference type="PANTHER" id="PTHR24346">
    <property type="entry name" value="MAP/MICROTUBULE AFFINITY-REGULATING KINASE"/>
    <property type="match status" value="1"/>
</dbReference>
<evidence type="ECO:0000256" key="1">
    <source>
        <dbReference type="ARBA" id="ARBA00022741"/>
    </source>
</evidence>
<feature type="compositionally biased region" description="Basic residues" evidence="4">
    <location>
        <begin position="300"/>
        <end position="310"/>
    </location>
</feature>
<dbReference type="AlphaFoldDB" id="A0A5C6FQJ7"/>
<dbReference type="InterPro" id="IPR011009">
    <property type="entry name" value="Kinase-like_dom_sf"/>
</dbReference>
<dbReference type="Proteomes" id="UP000316476">
    <property type="component" value="Unassembled WGS sequence"/>
</dbReference>
<dbReference type="SUPFAM" id="SSF56112">
    <property type="entry name" value="Protein kinase-like (PK-like)"/>
    <property type="match status" value="1"/>
</dbReference>
<dbReference type="EMBL" id="SJPZ01000001">
    <property type="protein sequence ID" value="TWU64506.1"/>
    <property type="molecule type" value="Genomic_DNA"/>
</dbReference>
<evidence type="ECO:0000313" key="7">
    <source>
        <dbReference type="Proteomes" id="UP000316476"/>
    </source>
</evidence>
<dbReference type="Pfam" id="PF00069">
    <property type="entry name" value="Pkinase"/>
    <property type="match status" value="1"/>
</dbReference>
<keyword evidence="6" id="KW-0808">Transferase</keyword>
<dbReference type="InterPro" id="IPR000719">
    <property type="entry name" value="Prot_kinase_dom"/>
</dbReference>
<dbReference type="EC" id="2.7.11.1" evidence="6"/>
<dbReference type="GO" id="GO:0004674">
    <property type="term" value="F:protein serine/threonine kinase activity"/>
    <property type="evidence" value="ECO:0007669"/>
    <property type="project" value="UniProtKB-EC"/>
</dbReference>
<keyword evidence="1 3" id="KW-0547">Nucleotide-binding</keyword>
<dbReference type="PANTHER" id="PTHR24346:SF30">
    <property type="entry name" value="MATERNAL EMBRYONIC LEUCINE ZIPPER KINASE"/>
    <property type="match status" value="1"/>
</dbReference>
<evidence type="ECO:0000259" key="5">
    <source>
        <dbReference type="PROSITE" id="PS50011"/>
    </source>
</evidence>
<evidence type="ECO:0000313" key="6">
    <source>
        <dbReference type="EMBL" id="TWU64506.1"/>
    </source>
</evidence>
<keyword evidence="2 3" id="KW-0067">ATP-binding</keyword>
<dbReference type="PROSITE" id="PS00107">
    <property type="entry name" value="PROTEIN_KINASE_ATP"/>
    <property type="match status" value="1"/>
</dbReference>
<feature type="domain" description="Protein kinase" evidence="5">
    <location>
        <begin position="43"/>
        <end position="290"/>
    </location>
</feature>
<dbReference type="GO" id="GO:0035556">
    <property type="term" value="P:intracellular signal transduction"/>
    <property type="evidence" value="ECO:0007669"/>
    <property type="project" value="TreeGrafter"/>
</dbReference>
<protein>
    <submittedName>
        <fullName evidence="6">Serine/threonine-protein kinase PrkC</fullName>
        <ecNumber evidence="6">2.7.11.1</ecNumber>
    </submittedName>
</protein>
<dbReference type="InterPro" id="IPR008271">
    <property type="entry name" value="Ser/Thr_kinase_AS"/>
</dbReference>
<feature type="region of interest" description="Disordered" evidence="4">
    <location>
        <begin position="291"/>
        <end position="310"/>
    </location>
</feature>
<dbReference type="OrthoDB" id="6111975at2"/>
<reference evidence="6 7" key="1">
    <citation type="submission" date="2019-02" db="EMBL/GenBank/DDBJ databases">
        <title>Deep-cultivation of Planctomycetes and their phenomic and genomic characterization uncovers novel biology.</title>
        <authorList>
            <person name="Wiegand S."/>
            <person name="Jogler M."/>
            <person name="Boedeker C."/>
            <person name="Pinto D."/>
            <person name="Vollmers J."/>
            <person name="Rivas-Marin E."/>
            <person name="Kohn T."/>
            <person name="Peeters S.H."/>
            <person name="Heuer A."/>
            <person name="Rast P."/>
            <person name="Oberbeckmann S."/>
            <person name="Bunk B."/>
            <person name="Jeske O."/>
            <person name="Meyerdierks A."/>
            <person name="Storesund J.E."/>
            <person name="Kallscheuer N."/>
            <person name="Luecker S."/>
            <person name="Lage O.M."/>
            <person name="Pohl T."/>
            <person name="Merkel B.J."/>
            <person name="Hornburger P."/>
            <person name="Mueller R.-W."/>
            <person name="Bruemmer F."/>
            <person name="Labrenz M."/>
            <person name="Spormann A.M."/>
            <person name="Op Den Camp H."/>
            <person name="Overmann J."/>
            <person name="Amann R."/>
            <person name="Jetten M.S.M."/>
            <person name="Mascher T."/>
            <person name="Medema M.H."/>
            <person name="Devos D.P."/>
            <person name="Kaster A.-K."/>
            <person name="Ovreas L."/>
            <person name="Rohde M."/>
            <person name="Galperin M.Y."/>
            <person name="Jogler C."/>
        </authorList>
    </citation>
    <scope>NUCLEOTIDE SEQUENCE [LARGE SCALE GENOMIC DNA]</scope>
    <source>
        <strain evidence="6 7">V7</strain>
    </source>
</reference>
<dbReference type="InterPro" id="IPR017441">
    <property type="entry name" value="Protein_kinase_ATP_BS"/>
</dbReference>
<proteinExistence type="predicted"/>
<keyword evidence="6" id="KW-0418">Kinase</keyword>
<feature type="binding site" evidence="3">
    <location>
        <position position="72"/>
    </location>
    <ligand>
        <name>ATP</name>
        <dbReference type="ChEBI" id="CHEBI:30616"/>
    </ligand>
</feature>
<dbReference type="SMART" id="SM00220">
    <property type="entry name" value="S_TKc"/>
    <property type="match status" value="1"/>
</dbReference>
<dbReference type="GO" id="GO:0005737">
    <property type="term" value="C:cytoplasm"/>
    <property type="evidence" value="ECO:0007669"/>
    <property type="project" value="TreeGrafter"/>
</dbReference>
<gene>
    <name evidence="6" type="primary">prkC_1</name>
    <name evidence="6" type="ORF">V7x_00490</name>
</gene>
<dbReference type="CDD" id="cd14014">
    <property type="entry name" value="STKc_PknB_like"/>
    <property type="match status" value="1"/>
</dbReference>
<dbReference type="GO" id="GO:0005524">
    <property type="term" value="F:ATP binding"/>
    <property type="evidence" value="ECO:0007669"/>
    <property type="project" value="UniProtKB-UniRule"/>
</dbReference>
<evidence type="ECO:0000256" key="4">
    <source>
        <dbReference type="SAM" id="MobiDB-lite"/>
    </source>
</evidence>
<accession>A0A5C6FQJ7</accession>
<dbReference type="PROSITE" id="PS50011">
    <property type="entry name" value="PROTEIN_KINASE_DOM"/>
    <property type="match status" value="1"/>
</dbReference>
<evidence type="ECO:0000256" key="2">
    <source>
        <dbReference type="ARBA" id="ARBA00022840"/>
    </source>
</evidence>
<name>A0A5C6FQJ7_9PLAN</name>
<dbReference type="Gene3D" id="1.10.510.10">
    <property type="entry name" value="Transferase(Phosphotransferase) domain 1"/>
    <property type="match status" value="1"/>
</dbReference>
<evidence type="ECO:0000256" key="3">
    <source>
        <dbReference type="PROSITE-ProRule" id="PRU10141"/>
    </source>
</evidence>
<dbReference type="PROSITE" id="PS00108">
    <property type="entry name" value="PROTEIN_KINASE_ST"/>
    <property type="match status" value="1"/>
</dbReference>
<comment type="caution">
    <text evidence="6">The sequence shown here is derived from an EMBL/GenBank/DDBJ whole genome shotgun (WGS) entry which is preliminary data.</text>
</comment>
<sequence length="310" mass="34920">MLRLSSPPACSRSADVPVTARLRLFPGSIHPDSIRSGTRLDRYRLQSRLGEGGFATVYSAYDQLERCHVAIKIPDARYVSNTQSMDDLRREVDIMASLEHPGVLPLHDARVIDGLFVMVFPLGIETLADRMMRRMSRATAMVMIYQMVDAVAYAHSHEVLHRDLKPENFILFDDNEVRLTDFGLARIEHGCYDDSASGTLGYIAPEQAMGRPAYHSDVFSLGLIIYRMLAGELPEYPFQPPLPGFNKLRRGVSRDFVALVRKAIDPVPSKRFRTAVAMHRALKKIAHPLSGKGDRERFRTSAKRQLNRAA</sequence>